<reference evidence="1" key="1">
    <citation type="submission" date="2022-06" db="EMBL/GenBank/DDBJ databases">
        <title>Whole genome shotgun sequencing (WGS) of Rathayibacter sp. ZW T2_19, isolated from stored onions (Allium cepa).</title>
        <authorList>
            <person name="Stoll D.A."/>
            <person name="Huch M."/>
        </authorList>
    </citation>
    <scope>NUCLEOTIDE SEQUENCE</scope>
    <source>
        <strain evidence="1">ZW T2_19</strain>
    </source>
</reference>
<dbReference type="RefSeq" id="WP_251943699.1">
    <property type="nucleotide sequence ID" value="NZ_JAMRYM010000006.1"/>
</dbReference>
<organism evidence="1 2">
    <name type="scientific">Rathayibacter rubneri</name>
    <dbReference type="NCBI Taxonomy" id="2950106"/>
    <lineage>
        <taxon>Bacteria</taxon>
        <taxon>Bacillati</taxon>
        <taxon>Actinomycetota</taxon>
        <taxon>Actinomycetes</taxon>
        <taxon>Micrococcales</taxon>
        <taxon>Microbacteriaceae</taxon>
        <taxon>Rathayibacter</taxon>
    </lineage>
</organism>
<dbReference type="AlphaFoldDB" id="A0A9X2DYN0"/>
<dbReference type="Gene3D" id="3.40.470.10">
    <property type="entry name" value="Uracil-DNA glycosylase-like domain"/>
    <property type="match status" value="1"/>
</dbReference>
<name>A0A9X2DYN0_9MICO</name>
<dbReference type="CDD" id="cd10035">
    <property type="entry name" value="UDG_like"/>
    <property type="match status" value="1"/>
</dbReference>
<accession>A0A9X2DYN0</accession>
<gene>
    <name evidence="1" type="ORF">NB037_03505</name>
</gene>
<dbReference type="SUPFAM" id="SSF52141">
    <property type="entry name" value="Uracil-DNA glycosylase-like"/>
    <property type="match status" value="1"/>
</dbReference>
<protein>
    <submittedName>
        <fullName evidence="1">Uracil-DNA glycosylase</fullName>
    </submittedName>
</protein>
<proteinExistence type="predicted"/>
<dbReference type="Proteomes" id="UP001155240">
    <property type="component" value="Unassembled WGS sequence"/>
</dbReference>
<sequence>MFLSAPQGFRDRSAVDARRLMLEDEPSVQPLRVYREELLARRTRRSPGAVVPDFDPAEAGIRARALLVLEAPGPMAAGLAGSGFVSVDNDDQTAATTWSLRDEVGLHERTLVWNIVPWHLGDGAPDADELRQGAMELRRLLTLLPDLHVVVTAGTAPTKGWAANIAPYVSGGPTVIGSWSPGQRAMSQPRKRDELKRAFERAAQLVG</sequence>
<evidence type="ECO:0000313" key="2">
    <source>
        <dbReference type="Proteomes" id="UP001155240"/>
    </source>
</evidence>
<dbReference type="EMBL" id="JAMRYM010000006">
    <property type="protein sequence ID" value="MCM6761476.1"/>
    <property type="molecule type" value="Genomic_DNA"/>
</dbReference>
<evidence type="ECO:0000313" key="1">
    <source>
        <dbReference type="EMBL" id="MCM6761476.1"/>
    </source>
</evidence>
<comment type="caution">
    <text evidence="1">The sequence shown here is derived from an EMBL/GenBank/DDBJ whole genome shotgun (WGS) entry which is preliminary data.</text>
</comment>
<keyword evidence="2" id="KW-1185">Reference proteome</keyword>
<dbReference type="InterPro" id="IPR036895">
    <property type="entry name" value="Uracil-DNA_glycosylase-like_sf"/>
</dbReference>